<dbReference type="Proteomes" id="UP000541535">
    <property type="component" value="Unassembled WGS sequence"/>
</dbReference>
<protein>
    <recommendedName>
        <fullName evidence="3">DJ-1/PfpI domain-containing protein</fullName>
    </recommendedName>
</protein>
<organism evidence="1 2">
    <name type="scientific">Pseudoduganella violacea</name>
    <dbReference type="NCBI Taxonomy" id="1715466"/>
    <lineage>
        <taxon>Bacteria</taxon>
        <taxon>Pseudomonadati</taxon>
        <taxon>Pseudomonadota</taxon>
        <taxon>Betaproteobacteria</taxon>
        <taxon>Burkholderiales</taxon>
        <taxon>Oxalobacteraceae</taxon>
        <taxon>Telluria group</taxon>
        <taxon>Pseudoduganella</taxon>
    </lineage>
</organism>
<evidence type="ECO:0008006" key="3">
    <source>
        <dbReference type="Google" id="ProtNLM"/>
    </source>
</evidence>
<reference evidence="1 2" key="1">
    <citation type="submission" date="2020-08" db="EMBL/GenBank/DDBJ databases">
        <title>Genomic Encyclopedia of Type Strains, Phase III (KMG-III): the genomes of soil and plant-associated and newly described type strains.</title>
        <authorList>
            <person name="Whitman W."/>
        </authorList>
    </citation>
    <scope>NUCLEOTIDE SEQUENCE [LARGE SCALE GENOMIC DNA]</scope>
    <source>
        <strain evidence="1 2">CECT 8897</strain>
    </source>
</reference>
<dbReference type="InterPro" id="IPR029062">
    <property type="entry name" value="Class_I_gatase-like"/>
</dbReference>
<accession>A0A7W5B8G3</accession>
<name>A0A7W5B8G3_9BURK</name>
<sequence>MSKRLAAPRRIVFVATDLTEELDLFGSVSAFCAANRSPALDAPAYRIEIVSGARTAAIAGNCGITLLSNGSCFDLRGAIDTLIVVSGEHAHQPQSKELRPGWRRMGRRRAAWSRSAPAPSCWPRPGCWTGGASPRTGAAPLCWPSAFPPPTCRPMSYGSRMARSTPRPA</sequence>
<proteinExistence type="predicted"/>
<gene>
    <name evidence="1" type="ORF">FHS03_001500</name>
</gene>
<dbReference type="Gene3D" id="3.40.50.880">
    <property type="match status" value="1"/>
</dbReference>
<evidence type="ECO:0000313" key="2">
    <source>
        <dbReference type="Proteomes" id="UP000541535"/>
    </source>
</evidence>
<dbReference type="AlphaFoldDB" id="A0A7W5B8G3"/>
<keyword evidence="2" id="KW-1185">Reference proteome</keyword>
<comment type="caution">
    <text evidence="1">The sequence shown here is derived from an EMBL/GenBank/DDBJ whole genome shotgun (WGS) entry which is preliminary data.</text>
</comment>
<evidence type="ECO:0000313" key="1">
    <source>
        <dbReference type="EMBL" id="MBB3118469.1"/>
    </source>
</evidence>
<dbReference type="EMBL" id="JACHXD010000003">
    <property type="protein sequence ID" value="MBB3118469.1"/>
    <property type="molecule type" value="Genomic_DNA"/>
</dbReference>